<keyword evidence="3 5" id="KW-1133">Transmembrane helix</keyword>
<feature type="transmembrane region" description="Helical" evidence="5">
    <location>
        <begin position="12"/>
        <end position="30"/>
    </location>
</feature>
<feature type="transmembrane region" description="Helical" evidence="5">
    <location>
        <begin position="103"/>
        <end position="123"/>
    </location>
</feature>
<gene>
    <name evidence="6" type="ORF">SAMN04488502_105225</name>
</gene>
<feature type="transmembrane region" description="Helical" evidence="5">
    <location>
        <begin position="71"/>
        <end position="91"/>
    </location>
</feature>
<keyword evidence="7" id="KW-1185">Reference proteome</keyword>
<evidence type="ECO:0000256" key="5">
    <source>
        <dbReference type="SAM" id="Phobius"/>
    </source>
</evidence>
<protein>
    <submittedName>
        <fullName evidence="6">Predicted Na+-dependent transporter</fullName>
    </submittedName>
</protein>
<feature type="transmembrane region" description="Helical" evidence="5">
    <location>
        <begin position="273"/>
        <end position="298"/>
    </location>
</feature>
<dbReference type="InterPro" id="IPR038770">
    <property type="entry name" value="Na+/solute_symporter_sf"/>
</dbReference>
<feature type="transmembrane region" description="Helical" evidence="5">
    <location>
        <begin position="162"/>
        <end position="183"/>
    </location>
</feature>
<dbReference type="PANTHER" id="PTHR10361">
    <property type="entry name" value="SODIUM-BILE ACID COTRANSPORTER"/>
    <property type="match status" value="1"/>
</dbReference>
<name>A0A1G9U836_9FIRM</name>
<dbReference type="AlphaFoldDB" id="A0A1G9U836"/>
<dbReference type="STRING" id="146817.SAMN04488502_105225"/>
<dbReference type="Proteomes" id="UP000214880">
    <property type="component" value="Unassembled WGS sequence"/>
</dbReference>
<comment type="subcellular location">
    <subcellularLocation>
        <location evidence="1">Membrane</location>
        <topology evidence="1">Multi-pass membrane protein</topology>
    </subcellularLocation>
</comment>
<feature type="transmembrane region" description="Helical" evidence="5">
    <location>
        <begin position="231"/>
        <end position="253"/>
    </location>
</feature>
<evidence type="ECO:0000256" key="1">
    <source>
        <dbReference type="ARBA" id="ARBA00004141"/>
    </source>
</evidence>
<organism evidence="6 7">
    <name type="scientific">Dendrosporobacter quercicolus</name>
    <dbReference type="NCBI Taxonomy" id="146817"/>
    <lineage>
        <taxon>Bacteria</taxon>
        <taxon>Bacillati</taxon>
        <taxon>Bacillota</taxon>
        <taxon>Negativicutes</taxon>
        <taxon>Selenomonadales</taxon>
        <taxon>Sporomusaceae</taxon>
        <taxon>Dendrosporobacter</taxon>
    </lineage>
</organism>
<accession>A0A1G9U836</accession>
<dbReference type="InterPro" id="IPR004710">
    <property type="entry name" value="Bilac:Na_transpt"/>
</dbReference>
<evidence type="ECO:0000313" key="6">
    <source>
        <dbReference type="EMBL" id="SDM56157.1"/>
    </source>
</evidence>
<sequence>MSDSFCKLNCWLGRNMFLVVLTGLLLGFMLRLPDSALLRKLVVLLFAYMTFITALGTSLKSFANTLRTPWLPLWILILVHIATPFTAWLAGISFYPDDDYIRIGYLIGATIPIGVTSIIWTALVKGDMAVSLVAVTLDTFLVPIILPVFFKFVVGKIIPVSYFDMTLDLVLMITLPSIAGMLVHDLTKGRIVGFSQSIGGATAKLSLLAVILINAALVAPQITWDSAMLKLLLVTLLIVASGYFVGYLGSYILKERTPEKVLTLVYNVGIRNNASGLVLALAYFPPAAAIPITLAILYQQPLATIIPYLYKRFVKQPAPAN</sequence>
<reference evidence="6 7" key="1">
    <citation type="submission" date="2016-10" db="EMBL/GenBank/DDBJ databases">
        <authorList>
            <person name="de Groot N.N."/>
        </authorList>
    </citation>
    <scope>NUCLEOTIDE SEQUENCE [LARGE SCALE GENOMIC DNA]</scope>
    <source>
        <strain evidence="6 7">DSM 1736</strain>
    </source>
</reference>
<dbReference type="OrthoDB" id="1551454at2"/>
<dbReference type="GO" id="GO:0016020">
    <property type="term" value="C:membrane"/>
    <property type="evidence" value="ECO:0007669"/>
    <property type="project" value="UniProtKB-SubCell"/>
</dbReference>
<dbReference type="InterPro" id="IPR002657">
    <property type="entry name" value="BilAc:Na_symport/Acr3"/>
</dbReference>
<dbReference type="Gene3D" id="1.20.1530.20">
    <property type="match status" value="1"/>
</dbReference>
<evidence type="ECO:0000256" key="4">
    <source>
        <dbReference type="ARBA" id="ARBA00023136"/>
    </source>
</evidence>
<dbReference type="Pfam" id="PF01758">
    <property type="entry name" value="SBF"/>
    <property type="match status" value="1"/>
</dbReference>
<keyword evidence="2 5" id="KW-0812">Transmembrane</keyword>
<evidence type="ECO:0000313" key="7">
    <source>
        <dbReference type="Proteomes" id="UP000214880"/>
    </source>
</evidence>
<dbReference type="EMBL" id="FNHB01000005">
    <property type="protein sequence ID" value="SDM56157.1"/>
    <property type="molecule type" value="Genomic_DNA"/>
</dbReference>
<keyword evidence="4 5" id="KW-0472">Membrane</keyword>
<proteinExistence type="predicted"/>
<feature type="transmembrane region" description="Helical" evidence="5">
    <location>
        <begin position="42"/>
        <end position="59"/>
    </location>
</feature>
<evidence type="ECO:0000256" key="2">
    <source>
        <dbReference type="ARBA" id="ARBA00022692"/>
    </source>
</evidence>
<evidence type="ECO:0000256" key="3">
    <source>
        <dbReference type="ARBA" id="ARBA00022989"/>
    </source>
</evidence>
<feature type="transmembrane region" description="Helical" evidence="5">
    <location>
        <begin position="198"/>
        <end position="219"/>
    </location>
</feature>
<feature type="transmembrane region" description="Helical" evidence="5">
    <location>
        <begin position="129"/>
        <end position="150"/>
    </location>
</feature>
<dbReference type="PANTHER" id="PTHR10361:SF28">
    <property type="entry name" value="P3 PROTEIN-RELATED"/>
    <property type="match status" value="1"/>
</dbReference>